<organism evidence="2 3">
    <name type="scientific">Paenarthrobacter nitroguajacolicus</name>
    <name type="common">Arthrobacter nitroguajacolicus</name>
    <dbReference type="NCBI Taxonomy" id="211146"/>
    <lineage>
        <taxon>Bacteria</taxon>
        <taxon>Bacillati</taxon>
        <taxon>Actinomycetota</taxon>
        <taxon>Actinomycetes</taxon>
        <taxon>Micrococcales</taxon>
        <taxon>Micrococcaceae</taxon>
        <taxon>Paenarthrobacter</taxon>
    </lineage>
</organism>
<proteinExistence type="predicted"/>
<evidence type="ECO:0000256" key="1">
    <source>
        <dbReference type="SAM" id="MobiDB-lite"/>
    </source>
</evidence>
<protein>
    <submittedName>
        <fullName evidence="2">Uncharacterized protein</fullName>
    </submittedName>
</protein>
<sequence>MAKDGFVTAAPPNGGEKRRVPEHYLLPPFNYKLPPSNRVQEPATPATTQVKEPAVPGQKKEVAE</sequence>
<reference evidence="2 3" key="1">
    <citation type="submission" date="2019-07" db="EMBL/GenBank/DDBJ databases">
        <title>Diversity of Bacteria from Kongsfjorden, Arctic.</title>
        <authorList>
            <person name="Yu Y."/>
        </authorList>
    </citation>
    <scope>NUCLEOTIDE SEQUENCE [LARGE SCALE GENOMIC DNA]</scope>
    <source>
        <strain evidence="2 3">SM1928</strain>
    </source>
</reference>
<evidence type="ECO:0000313" key="2">
    <source>
        <dbReference type="EMBL" id="TVU61574.1"/>
    </source>
</evidence>
<dbReference type="Proteomes" id="UP000316500">
    <property type="component" value="Unassembled WGS sequence"/>
</dbReference>
<gene>
    <name evidence="2" type="ORF">FQP90_13620</name>
</gene>
<name>A0A558GXH2_PAENT</name>
<accession>A0A558GXH2</accession>
<dbReference type="RefSeq" id="WP_144651358.1">
    <property type="nucleotide sequence ID" value="NZ_VNFK01000010.1"/>
</dbReference>
<comment type="caution">
    <text evidence="2">The sequence shown here is derived from an EMBL/GenBank/DDBJ whole genome shotgun (WGS) entry which is preliminary data.</text>
</comment>
<dbReference type="AlphaFoldDB" id="A0A558GXH2"/>
<feature type="region of interest" description="Disordered" evidence="1">
    <location>
        <begin position="1"/>
        <end position="64"/>
    </location>
</feature>
<evidence type="ECO:0000313" key="3">
    <source>
        <dbReference type="Proteomes" id="UP000316500"/>
    </source>
</evidence>
<dbReference type="EMBL" id="VNFK01000010">
    <property type="protein sequence ID" value="TVU61574.1"/>
    <property type="molecule type" value="Genomic_DNA"/>
</dbReference>